<accession>A0ABY6AFC2</accession>
<sequence length="182" mass="21337">MSSGLLNRVVRLQHDDFSAAGTGRQQQHQLNQFVRRDKIRWLSNDDPAEAAWLDYMAELQRYMNRRLYLGLFSYEGHFAHYQPGDFYKKHMDAFKGQANRVLTTVLYLNPNWEVQDGGELVIYQAENHEQELLRVSPRFGTLVTFLSEDYPHEVLPAKRDRYSIAGWFRLNSSTTVRADPPR</sequence>
<gene>
    <name evidence="8" type="ORF">HUF19_03565</name>
</gene>
<keyword evidence="3" id="KW-0847">Vitamin C</keyword>
<dbReference type="InterPro" id="IPR005123">
    <property type="entry name" value="Oxoglu/Fe-dep_dioxygenase_dom"/>
</dbReference>
<dbReference type="SMART" id="SM00702">
    <property type="entry name" value="P4Hc"/>
    <property type="match status" value="1"/>
</dbReference>
<keyword evidence="6" id="KW-0408">Iron</keyword>
<evidence type="ECO:0000256" key="2">
    <source>
        <dbReference type="ARBA" id="ARBA00022723"/>
    </source>
</evidence>
<feature type="domain" description="Fe2OG dioxygenase" evidence="7">
    <location>
        <begin position="67"/>
        <end position="170"/>
    </location>
</feature>
<evidence type="ECO:0000256" key="5">
    <source>
        <dbReference type="ARBA" id="ARBA00023002"/>
    </source>
</evidence>
<dbReference type="Gene3D" id="2.60.120.620">
    <property type="entry name" value="q2cbj1_9rhob like domain"/>
    <property type="match status" value="1"/>
</dbReference>
<dbReference type="Proteomes" id="UP001065322">
    <property type="component" value="Chromosome"/>
</dbReference>
<keyword evidence="4" id="KW-0223">Dioxygenase</keyword>
<dbReference type="InterPro" id="IPR006620">
    <property type="entry name" value="Pro_4_hyd_alph"/>
</dbReference>
<dbReference type="PROSITE" id="PS51471">
    <property type="entry name" value="FE2OG_OXY"/>
    <property type="match status" value="1"/>
</dbReference>
<evidence type="ECO:0000256" key="1">
    <source>
        <dbReference type="ARBA" id="ARBA00001961"/>
    </source>
</evidence>
<dbReference type="PANTHER" id="PTHR12907:SF26">
    <property type="entry name" value="HIF PROLYL HYDROXYLASE, ISOFORM C"/>
    <property type="match status" value="1"/>
</dbReference>
<protein>
    <submittedName>
        <fullName evidence="8">2OG-Fe(II) oxygenase</fullName>
    </submittedName>
</protein>
<evidence type="ECO:0000313" key="9">
    <source>
        <dbReference type="Proteomes" id="UP001065322"/>
    </source>
</evidence>
<organism evidence="8 9">
    <name type="scientific">Thalassolituus hydrocarboniclasticus</name>
    <dbReference type="NCBI Taxonomy" id="2742796"/>
    <lineage>
        <taxon>Bacteria</taxon>
        <taxon>Pseudomonadati</taxon>
        <taxon>Pseudomonadota</taxon>
        <taxon>Gammaproteobacteria</taxon>
        <taxon>Oceanospirillales</taxon>
        <taxon>Oceanospirillaceae</taxon>
        <taxon>Thalassolituus</taxon>
    </lineage>
</organism>
<evidence type="ECO:0000256" key="3">
    <source>
        <dbReference type="ARBA" id="ARBA00022896"/>
    </source>
</evidence>
<proteinExistence type="predicted"/>
<evidence type="ECO:0000313" key="8">
    <source>
        <dbReference type="EMBL" id="UXD89300.1"/>
    </source>
</evidence>
<evidence type="ECO:0000259" key="7">
    <source>
        <dbReference type="PROSITE" id="PS51471"/>
    </source>
</evidence>
<reference evidence="9" key="1">
    <citation type="submission" date="2020-06" db="EMBL/GenBank/DDBJ databases">
        <title>Thalassolituus marinus alknpb1M-1, a hydrocarbon-degrading bacterium isolated from the deep-sea overlying water using an in-situ strategy from the South China Sea basin.</title>
        <authorList>
            <person name="Dong C."/>
            <person name="Chen Y."/>
            <person name="Shao Z."/>
        </authorList>
    </citation>
    <scope>NUCLEOTIDE SEQUENCE [LARGE SCALE GENOMIC DNA]</scope>
    <source>
        <strain evidence="9">alknpb1M-1</strain>
    </source>
</reference>
<evidence type="ECO:0000256" key="6">
    <source>
        <dbReference type="ARBA" id="ARBA00023004"/>
    </source>
</evidence>
<dbReference type="InterPro" id="IPR051559">
    <property type="entry name" value="HIF_prolyl_hydroxylases"/>
</dbReference>
<dbReference type="PANTHER" id="PTHR12907">
    <property type="entry name" value="EGL NINE HOMOLOG-RELATED"/>
    <property type="match status" value="1"/>
</dbReference>
<dbReference type="EMBL" id="CP054475">
    <property type="protein sequence ID" value="UXD89300.1"/>
    <property type="molecule type" value="Genomic_DNA"/>
</dbReference>
<keyword evidence="9" id="KW-1185">Reference proteome</keyword>
<keyword evidence="2" id="KW-0479">Metal-binding</keyword>
<evidence type="ECO:0000256" key="4">
    <source>
        <dbReference type="ARBA" id="ARBA00022964"/>
    </source>
</evidence>
<keyword evidence="5" id="KW-0560">Oxidoreductase</keyword>
<dbReference type="InterPro" id="IPR044862">
    <property type="entry name" value="Pro_4_hyd_alph_FE2OG_OXY"/>
</dbReference>
<comment type="cofactor">
    <cofactor evidence="1">
        <name>L-ascorbate</name>
        <dbReference type="ChEBI" id="CHEBI:38290"/>
    </cofactor>
</comment>
<dbReference type="Pfam" id="PF13640">
    <property type="entry name" value="2OG-FeII_Oxy_3"/>
    <property type="match status" value="1"/>
</dbReference>
<name>A0ABY6AFC2_9GAMM</name>